<evidence type="ECO:0000256" key="2">
    <source>
        <dbReference type="ARBA" id="ARBA00022679"/>
    </source>
</evidence>
<dbReference type="PANTHER" id="PTHR22916:SF51">
    <property type="entry name" value="GLYCOSYLTRANSFERASE EPSH-RELATED"/>
    <property type="match status" value="1"/>
</dbReference>
<dbReference type="SUPFAM" id="SSF53448">
    <property type="entry name" value="Nucleotide-diphospho-sugar transferases"/>
    <property type="match status" value="1"/>
</dbReference>
<comment type="caution">
    <text evidence="5">The sequence shown here is derived from an EMBL/GenBank/DDBJ whole genome shotgun (WGS) entry which is preliminary data.</text>
</comment>
<keyword evidence="6" id="KW-1185">Reference proteome</keyword>
<dbReference type="RefSeq" id="WP_308729060.1">
    <property type="nucleotide sequence ID" value="NZ_JAJEQF010000056.1"/>
</dbReference>
<feature type="domain" description="Glycosyltransferase 2-like" evidence="4">
    <location>
        <begin position="13"/>
        <end position="114"/>
    </location>
</feature>
<sequence>MDIDREKEGKCLTVTVPCYNSESYLERCVESLLKERDGLEIILVDDGSTDRTGQLADQYARAYPDVVRVVHKKNGGHGSGVNAGLMLANGIYFKVVDSDDWLDEAAFHKLMSVLRFWCRTKEEKRPDLVVCNYVYDHLEEGKTKAVRYGNLFPEQKICRWDEIGCFSPEQYLVMHALIFRTGVLYDCGLKLPEHTFYVDNLFANCPLPFVQRIYYLNEDLYHYYLGREDQSVNEKVLVSRIDQQILVTQLGNRFVGSDAVQNTEPKLRRYLYRNSSIMMAISTIHLLMLGKEGRQRRKKLWQSLKKENPKLYRRLRLGSISGLTCLPGASGAAVVLGGYRMARRIWQFQ</sequence>
<reference evidence="5 6" key="1">
    <citation type="submission" date="2021-10" db="EMBL/GenBank/DDBJ databases">
        <title>Anaerobic single-cell dispensing facilitates the cultivation of human gut bacteria.</title>
        <authorList>
            <person name="Afrizal A."/>
        </authorList>
    </citation>
    <scope>NUCLEOTIDE SEQUENCE [LARGE SCALE GENOMIC DNA]</scope>
    <source>
        <strain evidence="5 6">CLA-AA-H244</strain>
    </source>
</reference>
<dbReference type="CDD" id="cd00761">
    <property type="entry name" value="Glyco_tranf_GTA_type"/>
    <property type="match status" value="1"/>
</dbReference>
<keyword evidence="3" id="KW-1133">Transmembrane helix</keyword>
<gene>
    <name evidence="5" type="ORF">LKD45_15235</name>
</gene>
<keyword evidence="1" id="KW-0328">Glycosyltransferase</keyword>
<dbReference type="AlphaFoldDB" id="A0AAE3AWI0"/>
<keyword evidence="3" id="KW-0472">Membrane</keyword>
<protein>
    <submittedName>
        <fullName evidence="5">Glycosyltransferase</fullName>
    </submittedName>
</protein>
<evidence type="ECO:0000256" key="1">
    <source>
        <dbReference type="ARBA" id="ARBA00022676"/>
    </source>
</evidence>
<dbReference type="Gene3D" id="3.90.550.10">
    <property type="entry name" value="Spore Coat Polysaccharide Biosynthesis Protein SpsA, Chain A"/>
    <property type="match status" value="1"/>
</dbReference>
<evidence type="ECO:0000259" key="4">
    <source>
        <dbReference type="Pfam" id="PF00535"/>
    </source>
</evidence>
<evidence type="ECO:0000313" key="5">
    <source>
        <dbReference type="EMBL" id="MCC2169019.1"/>
    </source>
</evidence>
<evidence type="ECO:0000313" key="6">
    <source>
        <dbReference type="Proteomes" id="UP001199355"/>
    </source>
</evidence>
<keyword evidence="3" id="KW-0812">Transmembrane</keyword>
<name>A0AAE3AWI0_9FIRM</name>
<evidence type="ECO:0000256" key="3">
    <source>
        <dbReference type="SAM" id="Phobius"/>
    </source>
</evidence>
<organism evidence="5 6">
    <name type="scientific">Gallintestinimicrobium propionicum</name>
    <dbReference type="NCBI Taxonomy" id="2981770"/>
    <lineage>
        <taxon>Bacteria</taxon>
        <taxon>Bacillati</taxon>
        <taxon>Bacillota</taxon>
        <taxon>Clostridia</taxon>
        <taxon>Lachnospirales</taxon>
        <taxon>Lachnospiraceae</taxon>
        <taxon>Gallintestinimicrobium</taxon>
    </lineage>
</organism>
<keyword evidence="2" id="KW-0808">Transferase</keyword>
<proteinExistence type="predicted"/>
<dbReference type="PANTHER" id="PTHR22916">
    <property type="entry name" value="GLYCOSYLTRANSFERASE"/>
    <property type="match status" value="1"/>
</dbReference>
<dbReference type="InterPro" id="IPR029044">
    <property type="entry name" value="Nucleotide-diphossugar_trans"/>
</dbReference>
<dbReference type="EMBL" id="JAJEQF010000056">
    <property type="protein sequence ID" value="MCC2169019.1"/>
    <property type="molecule type" value="Genomic_DNA"/>
</dbReference>
<dbReference type="InterPro" id="IPR001173">
    <property type="entry name" value="Glyco_trans_2-like"/>
</dbReference>
<accession>A0AAE3AWI0</accession>
<dbReference type="Proteomes" id="UP001199355">
    <property type="component" value="Unassembled WGS sequence"/>
</dbReference>
<dbReference type="Pfam" id="PF00535">
    <property type="entry name" value="Glycos_transf_2"/>
    <property type="match status" value="1"/>
</dbReference>
<dbReference type="GO" id="GO:0016757">
    <property type="term" value="F:glycosyltransferase activity"/>
    <property type="evidence" value="ECO:0007669"/>
    <property type="project" value="UniProtKB-KW"/>
</dbReference>
<feature type="transmembrane region" description="Helical" evidence="3">
    <location>
        <begin position="315"/>
        <end position="339"/>
    </location>
</feature>